<dbReference type="RefSeq" id="WP_052203330.1">
    <property type="nucleotide sequence ID" value="NZ_CP012342.1"/>
</dbReference>
<reference evidence="1 2" key="1">
    <citation type="submission" date="2015-08" db="EMBL/GenBank/DDBJ databases">
        <authorList>
            <person name="Babu N.S."/>
            <person name="Beckwith C.J."/>
            <person name="Beseler K.G."/>
            <person name="Brison A."/>
            <person name="Carone J.V."/>
            <person name="Caskin T.P."/>
            <person name="Diamond M."/>
            <person name="Durham M.E."/>
            <person name="Foxe J.M."/>
            <person name="Go M."/>
            <person name="Henderson B.A."/>
            <person name="Jones I.B."/>
            <person name="McGettigan J.A."/>
            <person name="Micheletti S.J."/>
            <person name="Nasrallah M.E."/>
            <person name="Ortiz D."/>
            <person name="Piller C.R."/>
            <person name="Privatt S.R."/>
            <person name="Schneider S.L."/>
            <person name="Sharp S."/>
            <person name="Smith T.C."/>
            <person name="Stanton J.D."/>
            <person name="Ullery H.E."/>
            <person name="Wilson R.J."/>
            <person name="Serrano M.G."/>
            <person name="Buck G."/>
            <person name="Lee V."/>
            <person name="Wang Y."/>
            <person name="Carvalho R."/>
            <person name="Voegtly L."/>
            <person name="Shi R."/>
            <person name="Duckworth R."/>
            <person name="Johnson A."/>
            <person name="Loviza R."/>
            <person name="Walstead R."/>
            <person name="Shah Z."/>
            <person name="Kiflezghi M."/>
            <person name="Wade K."/>
            <person name="Ball S.L."/>
            <person name="Bradley K.W."/>
            <person name="Asai D.J."/>
            <person name="Bowman C.A."/>
            <person name="Russell D.A."/>
            <person name="Pope W.H."/>
            <person name="Jacobs-Sera D."/>
            <person name="Hendrix R.W."/>
            <person name="Hatfull G.F."/>
        </authorList>
    </citation>
    <scope>NUCLEOTIDE SEQUENCE [LARGE SCALE GENOMIC DNA]</scope>
    <source>
        <strain evidence="1 2">PUDD_83A45</strain>
    </source>
</reference>
<keyword evidence="2" id="KW-1185">Reference proteome</keyword>
<evidence type="ECO:0000313" key="2">
    <source>
        <dbReference type="Proteomes" id="UP000060016"/>
    </source>
</evidence>
<dbReference type="PATRIC" id="fig|156976.3.peg.101"/>
<evidence type="ECO:0000313" key="1">
    <source>
        <dbReference type="EMBL" id="AKV57909.1"/>
    </source>
</evidence>
<dbReference type="PANTHER" id="PTHR11122">
    <property type="entry name" value="APOSPORY-ASSOCIATED PROTEIN C-RELATED"/>
    <property type="match status" value="1"/>
</dbReference>
<dbReference type="PANTHER" id="PTHR11122:SF13">
    <property type="entry name" value="GLUCOSE-6-PHOSPHATE 1-EPIMERASE"/>
    <property type="match status" value="1"/>
</dbReference>
<proteinExistence type="predicted"/>
<evidence type="ECO:0008006" key="3">
    <source>
        <dbReference type="Google" id="ProtNLM"/>
    </source>
</evidence>
<dbReference type="Gene3D" id="2.70.98.10">
    <property type="match status" value="1"/>
</dbReference>
<dbReference type="STRING" id="156976.AK829_00545"/>
<dbReference type="GO" id="GO:0005737">
    <property type="term" value="C:cytoplasm"/>
    <property type="evidence" value="ECO:0007669"/>
    <property type="project" value="TreeGrafter"/>
</dbReference>
<dbReference type="AlphaFoldDB" id="A0A0K1R913"/>
<dbReference type="KEGG" id="crie:AK829_00545"/>
<sequence length="216" mass="23825">MALVRHLPHPTGDLLFSSRVGAEHGGMPVVAPWFATTLGEQMHGWAESLPWDDGVLVHDGLRLEFFASGLSFRLSCRNESDTVRRVQLALHPYWAVDTTSATVRGVDGAQYFDKTDGQLKRFCGEVRFGQEVDYVFATTSELLLIDAHRTLTLTPTGTDHAVVWNPGPMECAQAPGLGDEEWRQFVCVEPALLGPERDGVDLQPGQEVEIGLRVQV</sequence>
<dbReference type="SUPFAM" id="SSF74650">
    <property type="entry name" value="Galactose mutarotase-like"/>
    <property type="match status" value="1"/>
</dbReference>
<dbReference type="Proteomes" id="UP000060016">
    <property type="component" value="Chromosome"/>
</dbReference>
<dbReference type="InterPro" id="IPR008183">
    <property type="entry name" value="Aldose_1/G6P_1-epimerase"/>
</dbReference>
<dbReference type="Pfam" id="PF01263">
    <property type="entry name" value="Aldose_epim"/>
    <property type="match status" value="1"/>
</dbReference>
<dbReference type="GO" id="GO:0030246">
    <property type="term" value="F:carbohydrate binding"/>
    <property type="evidence" value="ECO:0007669"/>
    <property type="project" value="InterPro"/>
</dbReference>
<dbReference type="GO" id="GO:0047938">
    <property type="term" value="F:glucose-6-phosphate 1-epimerase activity"/>
    <property type="evidence" value="ECO:0007669"/>
    <property type="project" value="TreeGrafter"/>
</dbReference>
<accession>A0A0K1R913</accession>
<organism evidence="1 2">
    <name type="scientific">Corynebacterium riegelii</name>
    <dbReference type="NCBI Taxonomy" id="156976"/>
    <lineage>
        <taxon>Bacteria</taxon>
        <taxon>Bacillati</taxon>
        <taxon>Actinomycetota</taxon>
        <taxon>Actinomycetes</taxon>
        <taxon>Mycobacteriales</taxon>
        <taxon>Corynebacteriaceae</taxon>
        <taxon>Corynebacterium</taxon>
    </lineage>
</organism>
<name>A0A0K1R913_9CORY</name>
<dbReference type="EMBL" id="CP012342">
    <property type="protein sequence ID" value="AKV57909.1"/>
    <property type="molecule type" value="Genomic_DNA"/>
</dbReference>
<dbReference type="InterPro" id="IPR011013">
    <property type="entry name" value="Gal_mutarotase_sf_dom"/>
</dbReference>
<dbReference type="InterPro" id="IPR014718">
    <property type="entry name" value="GH-type_carb-bd"/>
</dbReference>
<gene>
    <name evidence="1" type="ORF">AK829_00545</name>
</gene>
<dbReference type="GO" id="GO:0005975">
    <property type="term" value="P:carbohydrate metabolic process"/>
    <property type="evidence" value="ECO:0007669"/>
    <property type="project" value="InterPro"/>
</dbReference>
<protein>
    <recommendedName>
        <fullName evidence="3">Glucose-6-phosphate 1-epimerase</fullName>
    </recommendedName>
</protein>